<dbReference type="Gene3D" id="2.40.160.20">
    <property type="match status" value="1"/>
</dbReference>
<dbReference type="Proteomes" id="UP000235786">
    <property type="component" value="Unassembled WGS sequence"/>
</dbReference>
<name>A0A2J6R4S0_HYAVF</name>
<gene>
    <name evidence="1" type="ORF">L207DRAFT_535539</name>
</gene>
<sequence length="162" mass="17944">MAFPKLTHVFDLVIWGPPGFSTSATNNSNLCCAIVDGGKLSSTDGNHEFKVKCGSDWMIVPMGSRTITIDARVSAEKADGTNLELAYLGKMDITDEVRSLFDGSSAARETQFGEPYYYTTPRIWSRSDEFAWVNDAVFLAMGKLRLDDNGQVEAWYRILKVG</sequence>
<dbReference type="EMBL" id="KZ613956">
    <property type="protein sequence ID" value="PMD33518.1"/>
    <property type="molecule type" value="Genomic_DNA"/>
</dbReference>
<dbReference type="OrthoDB" id="2544694at2759"/>
<evidence type="ECO:0000313" key="1">
    <source>
        <dbReference type="EMBL" id="PMD33518.1"/>
    </source>
</evidence>
<keyword evidence="2" id="KW-1185">Reference proteome</keyword>
<organism evidence="1 2">
    <name type="scientific">Hyaloscypha variabilis (strain UAMH 11265 / GT02V1 / F)</name>
    <name type="common">Meliniomyces variabilis</name>
    <dbReference type="NCBI Taxonomy" id="1149755"/>
    <lineage>
        <taxon>Eukaryota</taxon>
        <taxon>Fungi</taxon>
        <taxon>Dikarya</taxon>
        <taxon>Ascomycota</taxon>
        <taxon>Pezizomycotina</taxon>
        <taxon>Leotiomycetes</taxon>
        <taxon>Helotiales</taxon>
        <taxon>Hyaloscyphaceae</taxon>
        <taxon>Hyaloscypha</taxon>
        <taxon>Hyaloscypha variabilis</taxon>
    </lineage>
</organism>
<accession>A0A2J6R4S0</accession>
<evidence type="ECO:0000313" key="2">
    <source>
        <dbReference type="Proteomes" id="UP000235786"/>
    </source>
</evidence>
<dbReference type="AlphaFoldDB" id="A0A2J6R4S0"/>
<proteinExistence type="predicted"/>
<reference evidence="1 2" key="1">
    <citation type="submission" date="2016-04" db="EMBL/GenBank/DDBJ databases">
        <title>A degradative enzymes factory behind the ericoid mycorrhizal symbiosis.</title>
        <authorList>
            <consortium name="DOE Joint Genome Institute"/>
            <person name="Martino E."/>
            <person name="Morin E."/>
            <person name="Grelet G."/>
            <person name="Kuo A."/>
            <person name="Kohler A."/>
            <person name="Daghino S."/>
            <person name="Barry K."/>
            <person name="Choi C."/>
            <person name="Cichocki N."/>
            <person name="Clum A."/>
            <person name="Copeland A."/>
            <person name="Hainaut M."/>
            <person name="Haridas S."/>
            <person name="Labutti K."/>
            <person name="Lindquist E."/>
            <person name="Lipzen A."/>
            <person name="Khouja H.-R."/>
            <person name="Murat C."/>
            <person name="Ohm R."/>
            <person name="Olson A."/>
            <person name="Spatafora J."/>
            <person name="Veneault-Fourrey C."/>
            <person name="Henrissat B."/>
            <person name="Grigoriev I."/>
            <person name="Martin F."/>
            <person name="Perotto S."/>
        </authorList>
    </citation>
    <scope>NUCLEOTIDE SEQUENCE [LARGE SCALE GENOMIC DNA]</scope>
    <source>
        <strain evidence="1 2">F</strain>
    </source>
</reference>
<dbReference type="Pfam" id="PF11578">
    <property type="entry name" value="DUF3237"/>
    <property type="match status" value="1"/>
</dbReference>
<protein>
    <submittedName>
        <fullName evidence="1">Uncharacterized protein</fullName>
    </submittedName>
</protein>